<feature type="transmembrane region" description="Helical" evidence="1">
    <location>
        <begin position="120"/>
        <end position="142"/>
    </location>
</feature>
<feature type="transmembrane region" description="Helical" evidence="1">
    <location>
        <begin position="86"/>
        <end position="108"/>
    </location>
</feature>
<evidence type="ECO:0000256" key="1">
    <source>
        <dbReference type="SAM" id="Phobius"/>
    </source>
</evidence>
<reference evidence="2" key="2">
    <citation type="submission" date="2020-02" db="EMBL/GenBank/DDBJ databases">
        <authorList>
            <person name="Gilchrist C.L.M."/>
            <person name="Chooi Y.-H."/>
        </authorList>
    </citation>
    <scope>NUCLEOTIDE SEQUENCE</scope>
    <source>
        <strain evidence="2">MST-FP2251</strain>
    </source>
</reference>
<accession>A0AAD4CFU9</accession>
<feature type="transmembrane region" description="Helical" evidence="1">
    <location>
        <begin position="32"/>
        <end position="53"/>
    </location>
</feature>
<gene>
    <name evidence="2" type="ORF">FE257_012860</name>
</gene>
<name>A0AAD4CFU9_ASPNN</name>
<dbReference type="AlphaFoldDB" id="A0AAD4CFU9"/>
<dbReference type="Proteomes" id="UP001194746">
    <property type="component" value="Unassembled WGS sequence"/>
</dbReference>
<proteinExistence type="predicted"/>
<evidence type="ECO:0000313" key="3">
    <source>
        <dbReference type="Proteomes" id="UP001194746"/>
    </source>
</evidence>
<reference evidence="2" key="1">
    <citation type="journal article" date="2019" name="Beilstein J. Org. Chem.">
        <title>Nanangenines: drimane sesquiterpenoids as the dominant metabolite cohort of a novel Australian fungus, Aspergillus nanangensis.</title>
        <authorList>
            <person name="Lacey H.J."/>
            <person name="Gilchrist C.L.M."/>
            <person name="Crombie A."/>
            <person name="Kalaitzis J.A."/>
            <person name="Vuong D."/>
            <person name="Rutledge P.J."/>
            <person name="Turner P."/>
            <person name="Pitt J.I."/>
            <person name="Lacey E."/>
            <person name="Chooi Y.H."/>
            <person name="Piggott A.M."/>
        </authorList>
    </citation>
    <scope>NUCLEOTIDE SEQUENCE</scope>
    <source>
        <strain evidence="2">MST-FP2251</strain>
    </source>
</reference>
<organism evidence="2 3">
    <name type="scientific">Aspergillus nanangensis</name>
    <dbReference type="NCBI Taxonomy" id="2582783"/>
    <lineage>
        <taxon>Eukaryota</taxon>
        <taxon>Fungi</taxon>
        <taxon>Dikarya</taxon>
        <taxon>Ascomycota</taxon>
        <taxon>Pezizomycotina</taxon>
        <taxon>Eurotiomycetes</taxon>
        <taxon>Eurotiomycetidae</taxon>
        <taxon>Eurotiales</taxon>
        <taxon>Aspergillaceae</taxon>
        <taxon>Aspergillus</taxon>
        <taxon>Aspergillus subgen. Circumdati</taxon>
    </lineage>
</organism>
<keyword evidence="1" id="KW-1133">Transmembrane helix</keyword>
<keyword evidence="1" id="KW-0472">Membrane</keyword>
<evidence type="ECO:0000313" key="2">
    <source>
        <dbReference type="EMBL" id="KAF9885532.1"/>
    </source>
</evidence>
<comment type="caution">
    <text evidence="2">The sequence shown here is derived from an EMBL/GenBank/DDBJ whole genome shotgun (WGS) entry which is preliminary data.</text>
</comment>
<sequence>MDSGSLNSGSYHASASCASDDQESSFLTKARLLRWAQLGIAILVFTMSVSAIACEAVPLHHYRQTTAFEQAWLYLWPLNLDVRPTVALLACGCIITLQALLFIISALLPSPRSHIKRSNIMATATATCGFITALIGVCFAIYRPGSTSPSGFSGNETLHSWTCKWKNTRGLDSRSSDGALTSPPVHFARDCTATEAGFALMCVLIGLEVVMGVTAGVGVYLERSVLRQRGQERLQLEKIEITTKYPGT</sequence>
<protein>
    <submittedName>
        <fullName evidence="2">Uncharacterized protein</fullName>
    </submittedName>
</protein>
<keyword evidence="3" id="KW-1185">Reference proteome</keyword>
<dbReference type="EMBL" id="VCAU01000094">
    <property type="protein sequence ID" value="KAF9885532.1"/>
    <property type="molecule type" value="Genomic_DNA"/>
</dbReference>
<keyword evidence="1" id="KW-0812">Transmembrane</keyword>
<feature type="transmembrane region" description="Helical" evidence="1">
    <location>
        <begin position="198"/>
        <end position="221"/>
    </location>
</feature>